<dbReference type="InterPro" id="IPR001584">
    <property type="entry name" value="Integrase_cat-core"/>
</dbReference>
<dbReference type="InterPro" id="IPR025948">
    <property type="entry name" value="HTH-like_dom"/>
</dbReference>
<feature type="domain" description="Integrase catalytic" evidence="1">
    <location>
        <begin position="64"/>
        <end position="226"/>
    </location>
</feature>
<dbReference type="RefSeq" id="WP_197495482.1">
    <property type="nucleotide sequence ID" value="NZ_JTJU01000087.1"/>
</dbReference>
<dbReference type="Pfam" id="PF00665">
    <property type="entry name" value="rve"/>
    <property type="match status" value="1"/>
</dbReference>
<dbReference type="Proteomes" id="UP000092527">
    <property type="component" value="Unassembled WGS sequence"/>
</dbReference>
<sequence>IKRQHPHYGYRRVTRQLDKVNHKRVQRLLQELGLQVKRKPPRKYSSYQGQVGKIAPNRLQRDFRATHPNQKWLTDITEFNVNGEKLYFSPILDCYNNELIAYQWSRHPNSDLVNRMVRQAITRLSKGDTPILHSDQGIQYQIPSYQHLLVEHHIVQSMSRKGNCLDNAAMESFFGRMKVECFYGKVFQTIAELEVAIKDYVRYYNEERIQLKLNGLSPVQYRLQSI</sequence>
<evidence type="ECO:0000259" key="1">
    <source>
        <dbReference type="PROSITE" id="PS50994"/>
    </source>
</evidence>
<dbReference type="NCBIfam" id="NF033516">
    <property type="entry name" value="transpos_IS3"/>
    <property type="match status" value="1"/>
</dbReference>
<dbReference type="InterPro" id="IPR036397">
    <property type="entry name" value="RNaseH_sf"/>
</dbReference>
<gene>
    <name evidence="2" type="ORF">QV09_11690</name>
</gene>
<reference evidence="2 3" key="1">
    <citation type="submission" date="2014-11" db="EMBL/GenBank/DDBJ databases">
        <title>Pan-genome of Gallibacterium spp.</title>
        <authorList>
            <person name="Kudirkiene E."/>
            <person name="Bojesen A.M."/>
        </authorList>
    </citation>
    <scope>NUCLEOTIDE SEQUENCE [LARGE SCALE GENOMIC DNA]</scope>
    <source>
        <strain evidence="2 3">18469/18</strain>
    </source>
</reference>
<dbReference type="InterPro" id="IPR048020">
    <property type="entry name" value="Transpos_IS3"/>
</dbReference>
<comment type="caution">
    <text evidence="2">The sequence shown here is derived from an EMBL/GenBank/DDBJ whole genome shotgun (WGS) entry which is preliminary data.</text>
</comment>
<dbReference type="PANTHER" id="PTHR46889">
    <property type="entry name" value="TRANSPOSASE INSF FOR INSERTION SEQUENCE IS3B-RELATED"/>
    <property type="match status" value="1"/>
</dbReference>
<dbReference type="Gene3D" id="3.30.420.10">
    <property type="entry name" value="Ribonuclease H-like superfamily/Ribonuclease H"/>
    <property type="match status" value="1"/>
</dbReference>
<accession>A0AB36DZK3</accession>
<dbReference type="GO" id="GO:0003676">
    <property type="term" value="F:nucleic acid binding"/>
    <property type="evidence" value="ECO:0007669"/>
    <property type="project" value="InterPro"/>
</dbReference>
<dbReference type="Pfam" id="PF13333">
    <property type="entry name" value="rve_2"/>
    <property type="match status" value="1"/>
</dbReference>
<feature type="non-terminal residue" evidence="2">
    <location>
        <position position="1"/>
    </location>
</feature>
<proteinExistence type="predicted"/>
<dbReference type="InterPro" id="IPR050900">
    <property type="entry name" value="Transposase_IS3/IS150/IS904"/>
</dbReference>
<organism evidence="2 3">
    <name type="scientific">Gallibacterium salpingitidis</name>
    <dbReference type="NCBI Taxonomy" id="505341"/>
    <lineage>
        <taxon>Bacteria</taxon>
        <taxon>Pseudomonadati</taxon>
        <taxon>Pseudomonadota</taxon>
        <taxon>Gammaproteobacteria</taxon>
        <taxon>Pasteurellales</taxon>
        <taxon>Pasteurellaceae</taxon>
        <taxon>Gallibacterium</taxon>
    </lineage>
</organism>
<dbReference type="SUPFAM" id="SSF53098">
    <property type="entry name" value="Ribonuclease H-like"/>
    <property type="match status" value="1"/>
</dbReference>
<name>A0AB36DZK3_9PAST</name>
<evidence type="ECO:0000313" key="3">
    <source>
        <dbReference type="Proteomes" id="UP000092527"/>
    </source>
</evidence>
<dbReference type="PROSITE" id="PS50994">
    <property type="entry name" value="INTEGRASE"/>
    <property type="match status" value="1"/>
</dbReference>
<dbReference type="EMBL" id="JTJU01000087">
    <property type="protein sequence ID" value="OBX06817.1"/>
    <property type="molecule type" value="Genomic_DNA"/>
</dbReference>
<dbReference type="InterPro" id="IPR012337">
    <property type="entry name" value="RNaseH-like_sf"/>
</dbReference>
<dbReference type="Pfam" id="PF13276">
    <property type="entry name" value="HTH_21"/>
    <property type="match status" value="1"/>
</dbReference>
<dbReference type="PANTHER" id="PTHR46889:SF4">
    <property type="entry name" value="TRANSPOSASE INSO FOR INSERTION SEQUENCE ELEMENT IS911B-RELATED"/>
    <property type="match status" value="1"/>
</dbReference>
<dbReference type="AlphaFoldDB" id="A0AB36DZK3"/>
<protein>
    <recommendedName>
        <fullName evidence="1">Integrase catalytic domain-containing protein</fullName>
    </recommendedName>
</protein>
<dbReference type="GO" id="GO:0015074">
    <property type="term" value="P:DNA integration"/>
    <property type="evidence" value="ECO:0007669"/>
    <property type="project" value="InterPro"/>
</dbReference>
<evidence type="ECO:0000313" key="2">
    <source>
        <dbReference type="EMBL" id="OBX06817.1"/>
    </source>
</evidence>